<evidence type="ECO:0000259" key="1">
    <source>
        <dbReference type="PROSITE" id="PS50125"/>
    </source>
</evidence>
<sequence length="529" mass="57337">MRFYLSGMTARPQLTSNDYTIVVEPLAGETVASLGDEILARSNRARVMYETRLPPVVYFPEEDTVAKLEPASEHRTFCPFKGTASYSHVHVGARVLENGAWRYPNALPEGQAVDGCIAFMPADGLQVTHNGSAIDTILGGNISGPTVDWLLREAWTAKSPEDLLAALGKRLVADGVAVWRLSVLVWSLHPMIAGRHIIWNREGDTIESRQPSYELMESPIYQESPLRHVADGLGGIRQKLDTNPDEFSFAVMEDFRKQGVTDYVAMPLPFSDGRVNVLTLASDHPNGFTTANLGLVFECSALISRLFEVFALTSNATSLLETYLGKRTGARVLGGEIRRGDGDVIDAAILFCDLRHSTRLETELGREAYVRELNRFFEVATDIVNAHEGEVLKFIGDAVLAIFPANQGNQKACAQAVESAEQIVEKLADVAGTDHYPLSSAIGIAYGEVTYGNVGSRERLDFTVIGSAANIAARLGDYGKTCGHAVVMSREVAEAAAKPMERLGALALHNVQEDVEAFAHSVSGALAGS</sequence>
<dbReference type="Gene3D" id="3.30.70.1230">
    <property type="entry name" value="Nucleotide cyclase"/>
    <property type="match status" value="1"/>
</dbReference>
<keyword evidence="3" id="KW-1185">Reference proteome</keyword>
<dbReference type="AlphaFoldDB" id="A0A0M6ZYR9"/>
<dbReference type="InterPro" id="IPR007361">
    <property type="entry name" value="DUF427"/>
</dbReference>
<dbReference type="RefSeq" id="WP_208981222.1">
    <property type="nucleotide sequence ID" value="NZ_CXWD01000005.1"/>
</dbReference>
<dbReference type="PROSITE" id="PS50125">
    <property type="entry name" value="GUANYLATE_CYCLASE_2"/>
    <property type="match status" value="1"/>
</dbReference>
<dbReference type="Pfam" id="PF00211">
    <property type="entry name" value="Guanylate_cyc"/>
    <property type="match status" value="1"/>
</dbReference>
<dbReference type="Gene3D" id="2.170.150.40">
    <property type="entry name" value="Domain of unknown function (DUF427)"/>
    <property type="match status" value="1"/>
</dbReference>
<gene>
    <name evidence="2" type="primary">cyaA_8</name>
    <name evidence="2" type="ORF">LAX5112_01585</name>
</gene>
<proteinExistence type="predicted"/>
<dbReference type="GO" id="GO:0006171">
    <property type="term" value="P:cAMP biosynthetic process"/>
    <property type="evidence" value="ECO:0007669"/>
    <property type="project" value="TreeGrafter"/>
</dbReference>
<dbReference type="SMART" id="SM00044">
    <property type="entry name" value="CYCc"/>
    <property type="match status" value="1"/>
</dbReference>
<accession>A0A0M6ZYR9</accession>
<reference evidence="3" key="1">
    <citation type="submission" date="2015-07" db="EMBL/GenBank/DDBJ databases">
        <authorList>
            <person name="Rodrigo-Torres Lidia"/>
            <person name="Arahal R.David."/>
        </authorList>
    </citation>
    <scope>NUCLEOTIDE SEQUENCE [LARGE SCALE GENOMIC DNA]</scope>
    <source>
        <strain evidence="3">CECT 5112</strain>
    </source>
</reference>
<dbReference type="CDD" id="cd07302">
    <property type="entry name" value="CHD"/>
    <property type="match status" value="1"/>
</dbReference>
<dbReference type="PANTHER" id="PTHR43081">
    <property type="entry name" value="ADENYLATE CYCLASE, TERMINAL-DIFFERENTIATION SPECIFIC-RELATED"/>
    <property type="match status" value="1"/>
</dbReference>
<dbReference type="SUPFAM" id="SSF55073">
    <property type="entry name" value="Nucleotide cyclase"/>
    <property type="match status" value="1"/>
</dbReference>
<feature type="domain" description="Guanylate cyclase" evidence="1">
    <location>
        <begin position="348"/>
        <end position="476"/>
    </location>
</feature>
<protein>
    <submittedName>
        <fullName evidence="2">Adenylate cyclase 1</fullName>
        <ecNumber evidence="2">4.6.1.1</ecNumber>
    </submittedName>
</protein>
<dbReference type="InterPro" id="IPR038694">
    <property type="entry name" value="DUF427_sf"/>
</dbReference>
<dbReference type="Proteomes" id="UP000053235">
    <property type="component" value="Unassembled WGS sequence"/>
</dbReference>
<keyword evidence="2" id="KW-0456">Lyase</keyword>
<dbReference type="Pfam" id="PF04248">
    <property type="entry name" value="NTP_transf_9"/>
    <property type="match status" value="1"/>
</dbReference>
<dbReference type="GO" id="GO:0004016">
    <property type="term" value="F:adenylate cyclase activity"/>
    <property type="evidence" value="ECO:0007669"/>
    <property type="project" value="UniProtKB-EC"/>
</dbReference>
<dbReference type="STRING" id="388408.LAX5112_01585"/>
<dbReference type="InterPro" id="IPR001054">
    <property type="entry name" value="A/G_cyclase"/>
</dbReference>
<evidence type="ECO:0000313" key="3">
    <source>
        <dbReference type="Proteomes" id="UP000053235"/>
    </source>
</evidence>
<dbReference type="InterPro" id="IPR050697">
    <property type="entry name" value="Adenylyl/Guanylyl_Cyclase_3/4"/>
</dbReference>
<organism evidence="2 3">
    <name type="scientific">Roseibium alexandrii</name>
    <dbReference type="NCBI Taxonomy" id="388408"/>
    <lineage>
        <taxon>Bacteria</taxon>
        <taxon>Pseudomonadati</taxon>
        <taxon>Pseudomonadota</taxon>
        <taxon>Alphaproteobacteria</taxon>
        <taxon>Hyphomicrobiales</taxon>
        <taxon>Stappiaceae</taxon>
        <taxon>Roseibium</taxon>
    </lineage>
</organism>
<evidence type="ECO:0000313" key="2">
    <source>
        <dbReference type="EMBL" id="CTQ67958.1"/>
    </source>
</evidence>
<dbReference type="EC" id="4.6.1.1" evidence="2"/>
<dbReference type="InterPro" id="IPR029787">
    <property type="entry name" value="Nucleotide_cyclase"/>
</dbReference>
<dbReference type="PANTHER" id="PTHR43081:SF11">
    <property type="entry name" value="BLR2264 PROTEIN"/>
    <property type="match status" value="1"/>
</dbReference>
<dbReference type="EMBL" id="CXWD01000005">
    <property type="protein sequence ID" value="CTQ67958.1"/>
    <property type="molecule type" value="Genomic_DNA"/>
</dbReference>
<dbReference type="GO" id="GO:0035556">
    <property type="term" value="P:intracellular signal transduction"/>
    <property type="evidence" value="ECO:0007669"/>
    <property type="project" value="InterPro"/>
</dbReference>
<name>A0A0M6ZYR9_9HYPH</name>